<comment type="catalytic activity">
    <reaction evidence="9">
        <text>Release of signal peptides from bacterial membrane prolipoproteins. Hydrolyzes -Xaa-Yaa-Zaa-|-(S,diacylglyceryl)Cys-, in which Xaa is hydrophobic (preferably Leu), and Yaa (Ala or Ser) and Zaa (Gly or Ala) have small, neutral side chains.</text>
        <dbReference type="EC" id="3.4.23.36"/>
    </reaction>
</comment>
<dbReference type="InterPro" id="IPR001872">
    <property type="entry name" value="Peptidase_A8"/>
</dbReference>
<comment type="function">
    <text evidence="9">This protein specifically catalyzes the removal of signal peptides from prolipoproteins.</text>
</comment>
<dbReference type="HOGENOM" id="CLU_083252_2_2_11"/>
<dbReference type="AlphaFoldDB" id="A0A010YZM7"/>
<gene>
    <name evidence="9" type="primary">lspA</name>
    <name evidence="11" type="ORF">CryarDRAFT_1742</name>
</gene>
<protein>
    <recommendedName>
        <fullName evidence="9">Lipoprotein signal peptidase</fullName>
        <ecNumber evidence="9">3.4.23.36</ecNumber>
    </recommendedName>
    <alternativeName>
        <fullName evidence="9">Prolipoprotein signal peptidase</fullName>
    </alternativeName>
    <alternativeName>
        <fullName evidence="9">Signal peptidase II</fullName>
        <shortName evidence="9">SPase II</shortName>
    </alternativeName>
</protein>
<dbReference type="EC" id="3.4.23.36" evidence="9"/>
<dbReference type="HAMAP" id="MF_00161">
    <property type="entry name" value="LspA"/>
    <property type="match status" value="1"/>
</dbReference>
<evidence type="ECO:0000313" key="11">
    <source>
        <dbReference type="EMBL" id="EXG80658.1"/>
    </source>
</evidence>
<evidence type="ECO:0000256" key="9">
    <source>
        <dbReference type="HAMAP-Rule" id="MF_00161"/>
    </source>
</evidence>
<keyword evidence="11" id="KW-0449">Lipoprotein</keyword>
<dbReference type="PRINTS" id="PR00781">
    <property type="entry name" value="LIPOSIGPTASE"/>
</dbReference>
<keyword evidence="12" id="KW-1185">Reference proteome</keyword>
<feature type="transmembrane region" description="Helical" evidence="9">
    <location>
        <begin position="134"/>
        <end position="157"/>
    </location>
</feature>
<dbReference type="Proteomes" id="UP000021053">
    <property type="component" value="Unassembled WGS sequence"/>
</dbReference>
<evidence type="ECO:0000256" key="8">
    <source>
        <dbReference type="ARBA" id="ARBA00023136"/>
    </source>
</evidence>
<keyword evidence="8 9" id="KW-0472">Membrane</keyword>
<dbReference type="Pfam" id="PF01252">
    <property type="entry name" value="Peptidase_A8"/>
    <property type="match status" value="1"/>
</dbReference>
<keyword evidence="7 9" id="KW-1133">Transmembrane helix</keyword>
<comment type="subcellular location">
    <subcellularLocation>
        <location evidence="9">Cell membrane</location>
        <topology evidence="9">Multi-pass membrane protein</topology>
    </subcellularLocation>
</comment>
<evidence type="ECO:0000256" key="6">
    <source>
        <dbReference type="ARBA" id="ARBA00022801"/>
    </source>
</evidence>
<keyword evidence="4 9" id="KW-0812">Transmembrane</keyword>
<dbReference type="PANTHER" id="PTHR33695:SF1">
    <property type="entry name" value="LIPOPROTEIN SIGNAL PEPTIDASE"/>
    <property type="match status" value="1"/>
</dbReference>
<dbReference type="GO" id="GO:0006508">
    <property type="term" value="P:proteolysis"/>
    <property type="evidence" value="ECO:0007669"/>
    <property type="project" value="UniProtKB-KW"/>
</dbReference>
<evidence type="ECO:0000256" key="5">
    <source>
        <dbReference type="ARBA" id="ARBA00022750"/>
    </source>
</evidence>
<dbReference type="GO" id="GO:0004190">
    <property type="term" value="F:aspartic-type endopeptidase activity"/>
    <property type="evidence" value="ECO:0007669"/>
    <property type="project" value="UniProtKB-UniRule"/>
</dbReference>
<evidence type="ECO:0000313" key="12">
    <source>
        <dbReference type="Proteomes" id="UP000021053"/>
    </source>
</evidence>
<comment type="pathway">
    <text evidence="9">Protein modification; lipoprotein biosynthesis (signal peptide cleavage).</text>
</comment>
<sequence length="185" mass="19954">MEGGDRIVGTVRSRYRWFLVWAAVVLVVDQATKYWAERTLSDGREIEVIPPLIDFRLVYNPGAAFSIGESMTWVFAIAAAAAVVGILYYARRVTSLGWALALGAVLGGAASHLGDRLFREPGFARGHVVDFIDYNGFFVGNVADIALVLGAIVLALLTFREVPLRADDAPAPADKSGDRSPEEAG</sequence>
<evidence type="ECO:0000256" key="10">
    <source>
        <dbReference type="RuleBase" id="RU004181"/>
    </source>
</evidence>
<dbReference type="PATRIC" id="fig|927661.3.peg.1712"/>
<feature type="transmembrane region" description="Helical" evidence="9">
    <location>
        <begin position="96"/>
        <end position="114"/>
    </location>
</feature>
<evidence type="ECO:0000256" key="4">
    <source>
        <dbReference type="ARBA" id="ARBA00022692"/>
    </source>
</evidence>
<feature type="transmembrane region" description="Helical" evidence="9">
    <location>
        <begin position="70"/>
        <end position="89"/>
    </location>
</feature>
<comment type="caution">
    <text evidence="11">The sequence shown here is derived from an EMBL/GenBank/DDBJ whole genome shotgun (WGS) entry which is preliminary data.</text>
</comment>
<proteinExistence type="inferred from homology"/>
<feature type="active site" evidence="9">
    <location>
        <position position="130"/>
    </location>
</feature>
<reference evidence="11 12" key="1">
    <citation type="submission" date="2013-07" db="EMBL/GenBank/DDBJ databases">
        <authorList>
            <consortium name="DOE Joint Genome Institute"/>
            <person name="Eisen J."/>
            <person name="Huntemann M."/>
            <person name="Han J."/>
            <person name="Chen A."/>
            <person name="Kyrpides N."/>
            <person name="Mavromatis K."/>
            <person name="Markowitz V."/>
            <person name="Palaniappan K."/>
            <person name="Ivanova N."/>
            <person name="Schaumberg A."/>
            <person name="Pati A."/>
            <person name="Liolios K."/>
            <person name="Nordberg H.P."/>
            <person name="Cantor M.N."/>
            <person name="Hua S.X."/>
            <person name="Woyke T."/>
        </authorList>
    </citation>
    <scope>NUCLEOTIDE SEQUENCE [LARGE SCALE GENOMIC DNA]</scope>
    <source>
        <strain evidence="11 12">DSM 44712</strain>
    </source>
</reference>
<keyword evidence="5 9" id="KW-0064">Aspartyl protease</keyword>
<keyword evidence="3 9" id="KW-0645">Protease</keyword>
<dbReference type="PANTHER" id="PTHR33695">
    <property type="entry name" value="LIPOPROTEIN SIGNAL PEPTIDASE"/>
    <property type="match status" value="1"/>
</dbReference>
<dbReference type="NCBIfam" id="TIGR00077">
    <property type="entry name" value="lspA"/>
    <property type="match status" value="1"/>
</dbReference>
<organism evidence="11 12">
    <name type="scientific">Cryptosporangium arvum DSM 44712</name>
    <dbReference type="NCBI Taxonomy" id="927661"/>
    <lineage>
        <taxon>Bacteria</taxon>
        <taxon>Bacillati</taxon>
        <taxon>Actinomycetota</taxon>
        <taxon>Actinomycetes</taxon>
        <taxon>Cryptosporangiales</taxon>
        <taxon>Cryptosporangiaceae</taxon>
        <taxon>Cryptosporangium</taxon>
    </lineage>
</organism>
<dbReference type="EMBL" id="JFBT01000001">
    <property type="protein sequence ID" value="EXG80658.1"/>
    <property type="molecule type" value="Genomic_DNA"/>
</dbReference>
<keyword evidence="2 9" id="KW-1003">Cell membrane</keyword>
<evidence type="ECO:0000256" key="3">
    <source>
        <dbReference type="ARBA" id="ARBA00022670"/>
    </source>
</evidence>
<name>A0A010YZM7_9ACTN</name>
<evidence type="ECO:0000256" key="7">
    <source>
        <dbReference type="ARBA" id="ARBA00022989"/>
    </source>
</evidence>
<keyword evidence="6 9" id="KW-0378">Hydrolase</keyword>
<evidence type="ECO:0000256" key="1">
    <source>
        <dbReference type="ARBA" id="ARBA00006139"/>
    </source>
</evidence>
<feature type="transmembrane region" description="Helical" evidence="9">
    <location>
        <begin position="15"/>
        <end position="36"/>
    </location>
</feature>
<dbReference type="UniPathway" id="UPA00665"/>
<evidence type="ECO:0000256" key="2">
    <source>
        <dbReference type="ARBA" id="ARBA00022475"/>
    </source>
</evidence>
<feature type="active site" evidence="9">
    <location>
        <position position="144"/>
    </location>
</feature>
<accession>A0A010YZM7</accession>
<comment type="similarity">
    <text evidence="1 9 10">Belongs to the peptidase A8 family.</text>
</comment>
<dbReference type="GO" id="GO:0005886">
    <property type="term" value="C:plasma membrane"/>
    <property type="evidence" value="ECO:0007669"/>
    <property type="project" value="UniProtKB-SubCell"/>
</dbReference>